<protein>
    <submittedName>
        <fullName evidence="2">Peptidoglycan-binding protein</fullName>
    </submittedName>
</protein>
<dbReference type="InterPro" id="IPR036365">
    <property type="entry name" value="PGBD-like_sf"/>
</dbReference>
<dbReference type="SUPFAM" id="SSF47090">
    <property type="entry name" value="PGBD-like"/>
    <property type="match status" value="1"/>
</dbReference>
<dbReference type="InterPro" id="IPR002477">
    <property type="entry name" value="Peptidoglycan-bd-like"/>
</dbReference>
<evidence type="ECO:0000313" key="2">
    <source>
        <dbReference type="EMBL" id="UNM12316.1"/>
    </source>
</evidence>
<evidence type="ECO:0000259" key="1">
    <source>
        <dbReference type="Pfam" id="PF01471"/>
    </source>
</evidence>
<dbReference type="Pfam" id="PF01471">
    <property type="entry name" value="PG_binding_1"/>
    <property type="match status" value="1"/>
</dbReference>
<dbReference type="InterPro" id="IPR036366">
    <property type="entry name" value="PGBDSf"/>
</dbReference>
<name>A0ABY3WI92_9ACTN</name>
<feature type="domain" description="Peptidoglycan binding-like" evidence="1">
    <location>
        <begin position="29"/>
        <end position="66"/>
    </location>
</feature>
<dbReference type="Proteomes" id="UP000828924">
    <property type="component" value="Chromosome"/>
</dbReference>
<organism evidence="2 3">
    <name type="scientific">Streptomyces formicae</name>
    <dbReference type="NCBI Taxonomy" id="1616117"/>
    <lineage>
        <taxon>Bacteria</taxon>
        <taxon>Bacillati</taxon>
        <taxon>Actinomycetota</taxon>
        <taxon>Actinomycetes</taxon>
        <taxon>Kitasatosporales</taxon>
        <taxon>Streptomycetaceae</taxon>
        <taxon>Streptomyces</taxon>
    </lineage>
</organism>
<accession>A0ABY3WI92</accession>
<dbReference type="EMBL" id="CP071872">
    <property type="protein sequence ID" value="UNM12316.1"/>
    <property type="molecule type" value="Genomic_DNA"/>
</dbReference>
<gene>
    <name evidence="2" type="ORF">J4032_12925</name>
</gene>
<keyword evidence="3" id="KW-1185">Reference proteome</keyword>
<evidence type="ECO:0000313" key="3">
    <source>
        <dbReference type="Proteomes" id="UP000828924"/>
    </source>
</evidence>
<dbReference type="RefSeq" id="WP_242330924.1">
    <property type="nucleotide sequence ID" value="NZ_CP071872.1"/>
</dbReference>
<dbReference type="Gene3D" id="1.10.101.10">
    <property type="entry name" value="PGBD-like superfamily/PGBD"/>
    <property type="match status" value="1"/>
</dbReference>
<sequence length="76" mass="8466">MWPPERVIIAPANDRERSAVRTAQRALRVDETGDMDDATKAALRGVQNLFKLPVTGVLDRATAEALDRLRPPSLRE</sequence>
<reference evidence="2 3" key="1">
    <citation type="submission" date="2021-03" db="EMBL/GenBank/DDBJ databases">
        <title>Complete genome of Streptomyces formicae strain 1H-GS9 (DSM 100524).</title>
        <authorList>
            <person name="Atanasov K.E."/>
            <person name="Altabella T."/>
            <person name="Ferrer A."/>
        </authorList>
    </citation>
    <scope>NUCLEOTIDE SEQUENCE [LARGE SCALE GENOMIC DNA]</scope>
    <source>
        <strain evidence="2 3">1H-GS9</strain>
    </source>
</reference>
<proteinExistence type="predicted"/>